<feature type="domain" description="Methyltransferase type 11" evidence="1">
    <location>
        <begin position="45"/>
        <end position="137"/>
    </location>
</feature>
<dbReference type="CDD" id="cd02440">
    <property type="entry name" value="AdoMet_MTases"/>
    <property type="match status" value="1"/>
</dbReference>
<keyword evidence="3" id="KW-1185">Reference proteome</keyword>
<dbReference type="STRING" id="215637.A0A4Q0A164"/>
<dbReference type="Pfam" id="PF08241">
    <property type="entry name" value="Methyltransf_11"/>
    <property type="match status" value="1"/>
</dbReference>
<evidence type="ECO:0000313" key="3">
    <source>
        <dbReference type="Proteomes" id="UP000268162"/>
    </source>
</evidence>
<reference evidence="3" key="1">
    <citation type="journal article" date="2018" name="Nat. Microbiol.">
        <title>Leveraging single-cell genomics to expand the fungal tree of life.</title>
        <authorList>
            <person name="Ahrendt S.R."/>
            <person name="Quandt C.A."/>
            <person name="Ciobanu D."/>
            <person name="Clum A."/>
            <person name="Salamov A."/>
            <person name="Andreopoulos B."/>
            <person name="Cheng J.F."/>
            <person name="Woyke T."/>
            <person name="Pelin A."/>
            <person name="Henrissat B."/>
            <person name="Reynolds N.K."/>
            <person name="Benny G.L."/>
            <person name="Smith M.E."/>
            <person name="James T.Y."/>
            <person name="Grigoriev I.V."/>
        </authorList>
    </citation>
    <scope>NUCLEOTIDE SEQUENCE [LARGE SCALE GENOMIC DNA]</scope>
    <source>
        <strain evidence="3">RSA 468</strain>
    </source>
</reference>
<name>A0A4Q0A164_9FUNG</name>
<evidence type="ECO:0000259" key="1">
    <source>
        <dbReference type="Pfam" id="PF08241"/>
    </source>
</evidence>
<gene>
    <name evidence="2" type="ORF">BJ085DRAFT_24007</name>
</gene>
<dbReference type="GO" id="GO:0032259">
    <property type="term" value="P:methylation"/>
    <property type="evidence" value="ECO:0007669"/>
    <property type="project" value="UniProtKB-KW"/>
</dbReference>
<dbReference type="GO" id="GO:0008757">
    <property type="term" value="F:S-adenosylmethionine-dependent methyltransferase activity"/>
    <property type="evidence" value="ECO:0007669"/>
    <property type="project" value="InterPro"/>
</dbReference>
<dbReference type="SUPFAM" id="SSF53335">
    <property type="entry name" value="S-adenosyl-L-methionine-dependent methyltransferases"/>
    <property type="match status" value="1"/>
</dbReference>
<dbReference type="Proteomes" id="UP000268162">
    <property type="component" value="Unassembled WGS sequence"/>
</dbReference>
<dbReference type="Gene3D" id="3.40.50.150">
    <property type="entry name" value="Vaccinia Virus protein VP39"/>
    <property type="match status" value="1"/>
</dbReference>
<protein>
    <submittedName>
        <fullName evidence="2">S-adenosyl-L-methionine-dependent methyltransferase</fullName>
    </submittedName>
</protein>
<dbReference type="PANTHER" id="PTHR43861">
    <property type="entry name" value="TRANS-ACONITATE 2-METHYLTRANSFERASE-RELATED"/>
    <property type="match status" value="1"/>
</dbReference>
<dbReference type="InterPro" id="IPR013216">
    <property type="entry name" value="Methyltransf_11"/>
</dbReference>
<proteinExistence type="predicted"/>
<dbReference type="AlphaFoldDB" id="A0A4Q0A164"/>
<keyword evidence="2" id="KW-0808">Transferase</keyword>
<dbReference type="PANTHER" id="PTHR43861:SF1">
    <property type="entry name" value="TRANS-ACONITATE 2-METHYLTRANSFERASE"/>
    <property type="match status" value="1"/>
</dbReference>
<dbReference type="InterPro" id="IPR029063">
    <property type="entry name" value="SAM-dependent_MTases_sf"/>
</dbReference>
<dbReference type="OrthoDB" id="66144at2759"/>
<dbReference type="EMBL" id="ML002241">
    <property type="protein sequence ID" value="RKP39846.1"/>
    <property type="molecule type" value="Genomic_DNA"/>
</dbReference>
<organism evidence="2 3">
    <name type="scientific">Dimargaris cristalligena</name>
    <dbReference type="NCBI Taxonomy" id="215637"/>
    <lineage>
        <taxon>Eukaryota</taxon>
        <taxon>Fungi</taxon>
        <taxon>Fungi incertae sedis</taxon>
        <taxon>Zoopagomycota</taxon>
        <taxon>Kickxellomycotina</taxon>
        <taxon>Dimargaritomycetes</taxon>
        <taxon>Dimargaritales</taxon>
        <taxon>Dimargaritaceae</taxon>
        <taxon>Dimargaris</taxon>
    </lineage>
</organism>
<evidence type="ECO:0000313" key="2">
    <source>
        <dbReference type="EMBL" id="RKP39846.1"/>
    </source>
</evidence>
<accession>A0A4Q0A164</accession>
<keyword evidence="2" id="KW-0489">Methyltransferase</keyword>
<sequence length="262" mass="29015">MPTTASPDPWKPQLYDKYSAHHTPTQAQSIIDCLHQHLTPRSRLLDLGCGTGVTTVRFQDCCAHVVGVDKSPAMVAASRQRGCYDVRVADGHDLQEAGIRPEEFDAVYSHDAIHWMKKDPVKVVREIHRCLKPGGYLTAKFFAHHGMSAIYSTLIAVVGQYGQDGAALAPWYLPTADEYKAILEQNGFRVHAINVTPEIVPLNITVRMALDMFADSFVGSWADEATKNEVFDKVVQAVEPVICRGGVYYADYVNLSVVAERL</sequence>